<dbReference type="AlphaFoldDB" id="A0A8S2MVN4"/>
<evidence type="ECO:0000313" key="2">
    <source>
        <dbReference type="EMBL" id="CAF3974083.1"/>
    </source>
</evidence>
<dbReference type="Proteomes" id="UP000682733">
    <property type="component" value="Unassembled WGS sequence"/>
</dbReference>
<dbReference type="PROSITE" id="PS51996">
    <property type="entry name" value="TR_MART"/>
    <property type="match status" value="1"/>
</dbReference>
<proteinExistence type="predicted"/>
<feature type="non-terminal residue" evidence="2">
    <location>
        <position position="450"/>
    </location>
</feature>
<comment type="caution">
    <text evidence="2">The sequence shown here is derived from an EMBL/GenBank/DDBJ whole genome shotgun (WGS) entry which is preliminary data.</text>
</comment>
<dbReference type="EMBL" id="CAJNOK010012386">
    <property type="protein sequence ID" value="CAF1162433.1"/>
    <property type="molecule type" value="Genomic_DNA"/>
</dbReference>
<dbReference type="EMBL" id="CAJOBA010033910">
    <property type="protein sequence ID" value="CAF3974083.1"/>
    <property type="molecule type" value="Genomic_DNA"/>
</dbReference>
<evidence type="ECO:0000313" key="1">
    <source>
        <dbReference type="EMBL" id="CAF1162433.1"/>
    </source>
</evidence>
<accession>A0A8S2MVN4</accession>
<reference evidence="2" key="1">
    <citation type="submission" date="2021-02" db="EMBL/GenBank/DDBJ databases">
        <authorList>
            <person name="Nowell W R."/>
        </authorList>
    </citation>
    <scope>NUCLEOTIDE SEQUENCE</scope>
</reference>
<evidence type="ECO:0000313" key="3">
    <source>
        <dbReference type="Proteomes" id="UP000682733"/>
    </source>
</evidence>
<dbReference type="SUPFAM" id="SSF48452">
    <property type="entry name" value="TPR-like"/>
    <property type="match status" value="1"/>
</dbReference>
<gene>
    <name evidence="1" type="ORF">OVA965_LOCUS22157</name>
    <name evidence="2" type="ORF">TMI583_LOCUS22872</name>
</gene>
<evidence type="ECO:0008006" key="4">
    <source>
        <dbReference type="Google" id="ProtNLM"/>
    </source>
</evidence>
<name>A0A8S2MVN4_9BILA</name>
<dbReference type="Gene3D" id="3.90.176.10">
    <property type="entry name" value="Toxin ADP-ribosyltransferase, Chain A, domain 1"/>
    <property type="match status" value="1"/>
</dbReference>
<dbReference type="Gene3D" id="1.25.40.10">
    <property type="entry name" value="Tetratricopeptide repeat domain"/>
    <property type="match status" value="1"/>
</dbReference>
<dbReference type="SUPFAM" id="SSF56399">
    <property type="entry name" value="ADP-ribosylation"/>
    <property type="match status" value="1"/>
</dbReference>
<dbReference type="Proteomes" id="UP000677228">
    <property type="component" value="Unassembled WGS sequence"/>
</dbReference>
<sequence length="450" mass="53010">EHKKWVKVYEARIKGFFINKDLLFQKLIRDVKLYSKSLSSISTYSLSSNEKKQKSLGNLTKEDHLFVYSQLLAEIFLQTKRTLDENTARQELLQACRTYYQENQLELGKIEEFENTYRETNAITWYTKDCFLYRLINKALRTENIDIIFKFRFFIADLHKQIKELHSVNVKNPKQKRESLTVYHGQLISADELKQLTVNSLISFNTFLSTTTSREVALMFAGDNCLCVDDFRSILFELEIEWNSYASPFVNISHLSSFADEDEYLFSIGNHYELAIKANTDAYLLNEELNEKISQIYDECSSSLGLKTLINSEKFIQDRIRANLSDNDPALASYYDQIARIYEENQLFELALENFKKAILSYQQYLPSNHLKFRDLYERIGNVYVGQSHYVWALKNYEKAKEFCLADDQPLCEKLKKKIEKVNILREKQLSDETKRTLTSDDDRNRHKCR</sequence>
<dbReference type="InterPro" id="IPR011990">
    <property type="entry name" value="TPR-like_helical_dom_sf"/>
</dbReference>
<organism evidence="2 3">
    <name type="scientific">Didymodactylos carnosus</name>
    <dbReference type="NCBI Taxonomy" id="1234261"/>
    <lineage>
        <taxon>Eukaryota</taxon>
        <taxon>Metazoa</taxon>
        <taxon>Spiralia</taxon>
        <taxon>Gnathifera</taxon>
        <taxon>Rotifera</taxon>
        <taxon>Eurotatoria</taxon>
        <taxon>Bdelloidea</taxon>
        <taxon>Philodinida</taxon>
        <taxon>Philodinidae</taxon>
        <taxon>Didymodactylos</taxon>
    </lineage>
</organism>
<protein>
    <recommendedName>
        <fullName evidence="4">Tetratricopeptide repeat protein</fullName>
    </recommendedName>
</protein>